<proteinExistence type="predicted"/>
<gene>
    <name evidence="2" type="ORF">NNL22_15615</name>
</gene>
<dbReference type="Proteomes" id="UP001164472">
    <property type="component" value="Chromosome"/>
</dbReference>
<dbReference type="EMBL" id="CP101527">
    <property type="protein sequence ID" value="UZW74432.1"/>
    <property type="molecule type" value="Genomic_DNA"/>
</dbReference>
<name>A0A9E8HHS2_9ALTE</name>
<reference evidence="2" key="1">
    <citation type="submission" date="2022-07" db="EMBL/GenBank/DDBJ databases">
        <title>Alkalimarinus sp. nov., isolated from gut of a Alitta virens.</title>
        <authorList>
            <person name="Yang A.I."/>
            <person name="Shin N.-R."/>
        </authorList>
    </citation>
    <scope>NUCLEOTIDE SEQUENCE</scope>
    <source>
        <strain evidence="2">FA028</strain>
    </source>
</reference>
<evidence type="ECO:0000313" key="3">
    <source>
        <dbReference type="Proteomes" id="UP001164472"/>
    </source>
</evidence>
<evidence type="ECO:0000256" key="1">
    <source>
        <dbReference type="SAM" id="MobiDB-lite"/>
    </source>
</evidence>
<evidence type="ECO:0000313" key="2">
    <source>
        <dbReference type="EMBL" id="UZW74432.1"/>
    </source>
</evidence>
<sequence>MDELLGEQATKTNGKRGPSSKLQQQIERVNLLPRSKQKFVIEMIDTVIQQQA</sequence>
<keyword evidence="3" id="KW-1185">Reference proteome</keyword>
<accession>A0A9E8HHS2</accession>
<protein>
    <submittedName>
        <fullName evidence="2">Uncharacterized protein</fullName>
    </submittedName>
</protein>
<dbReference type="RefSeq" id="WP_251813132.1">
    <property type="nucleotide sequence ID" value="NZ_CP101527.1"/>
</dbReference>
<dbReference type="AlphaFoldDB" id="A0A9E8HHS2"/>
<dbReference type="KEGG" id="asem:NNL22_15615"/>
<feature type="region of interest" description="Disordered" evidence="1">
    <location>
        <begin position="1"/>
        <end position="23"/>
    </location>
</feature>
<organism evidence="2 3">
    <name type="scientific">Alkalimarinus sediminis</name>
    <dbReference type="NCBI Taxonomy" id="1632866"/>
    <lineage>
        <taxon>Bacteria</taxon>
        <taxon>Pseudomonadati</taxon>
        <taxon>Pseudomonadota</taxon>
        <taxon>Gammaproteobacteria</taxon>
        <taxon>Alteromonadales</taxon>
        <taxon>Alteromonadaceae</taxon>
        <taxon>Alkalimarinus</taxon>
    </lineage>
</organism>